<feature type="transmembrane region" description="Helical" evidence="1">
    <location>
        <begin position="239"/>
        <end position="259"/>
    </location>
</feature>
<organism evidence="2 3">
    <name type="scientific">Pilimelia terevasa</name>
    <dbReference type="NCBI Taxonomy" id="53372"/>
    <lineage>
        <taxon>Bacteria</taxon>
        <taxon>Bacillati</taxon>
        <taxon>Actinomycetota</taxon>
        <taxon>Actinomycetes</taxon>
        <taxon>Micromonosporales</taxon>
        <taxon>Micromonosporaceae</taxon>
        <taxon>Pilimelia</taxon>
    </lineage>
</organism>
<feature type="transmembrane region" description="Helical" evidence="1">
    <location>
        <begin position="271"/>
        <end position="294"/>
    </location>
</feature>
<dbReference type="PANTHER" id="PTHR36844">
    <property type="entry name" value="PROTEASE PRSW"/>
    <property type="match status" value="1"/>
</dbReference>
<evidence type="ECO:0000256" key="1">
    <source>
        <dbReference type="SAM" id="Phobius"/>
    </source>
</evidence>
<evidence type="ECO:0000313" key="2">
    <source>
        <dbReference type="EMBL" id="GGK29504.1"/>
    </source>
</evidence>
<evidence type="ECO:0000313" key="3">
    <source>
        <dbReference type="Proteomes" id="UP000662200"/>
    </source>
</evidence>
<accession>A0A8J3BL60</accession>
<reference evidence="2" key="1">
    <citation type="journal article" date="2014" name="Int. J. Syst. Evol. Microbiol.">
        <title>Complete genome sequence of Corynebacterium casei LMG S-19264T (=DSM 44701T), isolated from a smear-ripened cheese.</title>
        <authorList>
            <consortium name="US DOE Joint Genome Institute (JGI-PGF)"/>
            <person name="Walter F."/>
            <person name="Albersmeier A."/>
            <person name="Kalinowski J."/>
            <person name="Ruckert C."/>
        </authorList>
    </citation>
    <scope>NUCLEOTIDE SEQUENCE</scope>
    <source>
        <strain evidence="2">JCM 3091</strain>
    </source>
</reference>
<protein>
    <submittedName>
        <fullName evidence="2">Membrane protein</fullName>
    </submittedName>
</protein>
<feature type="transmembrane region" description="Helical" evidence="1">
    <location>
        <begin position="123"/>
        <end position="147"/>
    </location>
</feature>
<dbReference type="Proteomes" id="UP000662200">
    <property type="component" value="Unassembled WGS sequence"/>
</dbReference>
<keyword evidence="1" id="KW-0812">Transmembrane</keyword>
<name>A0A8J3BL60_9ACTN</name>
<dbReference type="EMBL" id="BMQC01000007">
    <property type="protein sequence ID" value="GGK29504.1"/>
    <property type="molecule type" value="Genomic_DNA"/>
</dbReference>
<keyword evidence="1" id="KW-0472">Membrane</keyword>
<dbReference type="Pfam" id="PF13367">
    <property type="entry name" value="PrsW-protease"/>
    <property type="match status" value="1"/>
</dbReference>
<keyword evidence="3" id="KW-1185">Reference proteome</keyword>
<dbReference type="InterPro" id="IPR026898">
    <property type="entry name" value="PrsW"/>
</dbReference>
<gene>
    <name evidence="2" type="ORF">GCM10010124_22810</name>
</gene>
<feature type="transmembrane region" description="Helical" evidence="1">
    <location>
        <begin position="159"/>
        <end position="181"/>
    </location>
</feature>
<feature type="transmembrane region" description="Helical" evidence="1">
    <location>
        <begin position="56"/>
        <end position="78"/>
    </location>
</feature>
<dbReference type="GO" id="GO:0008233">
    <property type="term" value="F:peptidase activity"/>
    <property type="evidence" value="ECO:0007669"/>
    <property type="project" value="InterPro"/>
</dbReference>
<sequence length="448" mass="48029">MVDHAAPAPLPPPPQEWAPRRGGWRRALLLAAVVGGIALCAVGILGYLGLRIGPGALAIGVGAAVLPVPVLVACFLWLDRFEPEPVKYLAFCFCWGAFVSTGASLVVNSGASALLGRVDLPDSLVAVLVAPFIEELTKALGPLLLLWRRRREISGITDGIVYCGLAATGFAMVENILYLGGHGYASNADEYGPASGAQAVLAMWIARILFTGFAHPLFTAMTGVGVGLAARTPHRWTRWTAPVAGLLVAMMLHGAWNLMATLAADSAEPAFLLYGYVAVMMPIFLGMVGFALTLRSWEGRLTERMLPYYVRSGWLSPPEVAALSTLARRHAGRVWARRVAGEPGLRAMRAFQYAAVRLALLRDGVQRGLDATPAQAAATAREESTLLTTMMAYRQVFTGRDPLAPPARWDGARYLIEFPDGVARTVDPPAEPVVPLPMVPVPPPHPYR</sequence>
<proteinExistence type="predicted"/>
<comment type="caution">
    <text evidence="2">The sequence shown here is derived from an EMBL/GenBank/DDBJ whole genome shotgun (WGS) entry which is preliminary data.</text>
</comment>
<feature type="transmembrane region" description="Helical" evidence="1">
    <location>
        <begin position="27"/>
        <end position="50"/>
    </location>
</feature>
<feature type="transmembrane region" description="Helical" evidence="1">
    <location>
        <begin position="201"/>
        <end position="227"/>
    </location>
</feature>
<dbReference type="RefSeq" id="WP_189114254.1">
    <property type="nucleotide sequence ID" value="NZ_BMQC01000007.1"/>
</dbReference>
<keyword evidence="1" id="KW-1133">Transmembrane helix</keyword>
<dbReference type="PANTHER" id="PTHR36844:SF1">
    <property type="entry name" value="PROTEASE PRSW"/>
    <property type="match status" value="1"/>
</dbReference>
<dbReference type="AlphaFoldDB" id="A0A8J3BL60"/>
<reference evidence="2" key="2">
    <citation type="submission" date="2020-09" db="EMBL/GenBank/DDBJ databases">
        <authorList>
            <person name="Sun Q."/>
            <person name="Ohkuma M."/>
        </authorList>
    </citation>
    <scope>NUCLEOTIDE SEQUENCE</scope>
    <source>
        <strain evidence="2">JCM 3091</strain>
    </source>
</reference>
<feature type="transmembrane region" description="Helical" evidence="1">
    <location>
        <begin position="90"/>
        <end position="111"/>
    </location>
</feature>